<gene>
    <name evidence="1" type="ORF">BJB45_18560</name>
</gene>
<dbReference type="Gene3D" id="3.40.50.10320">
    <property type="entry name" value="LmbE-like"/>
    <property type="match status" value="1"/>
</dbReference>
<keyword evidence="2" id="KW-1185">Reference proteome</keyword>
<dbReference type="PATRIC" id="fig|1178482.3.peg.311"/>
<evidence type="ECO:0000313" key="1">
    <source>
        <dbReference type="EMBL" id="ERL53275.1"/>
    </source>
</evidence>
<reference evidence="1 2" key="1">
    <citation type="submission" date="2013-08" db="EMBL/GenBank/DDBJ databases">
        <title>draft genome of Halomonas huanghegensis, strain BJGMM-B45T.</title>
        <authorList>
            <person name="Miao C."/>
            <person name="Wan Y."/>
            <person name="Jin W."/>
        </authorList>
    </citation>
    <scope>NUCLEOTIDE SEQUENCE [LARGE SCALE GENOMIC DNA]</scope>
    <source>
        <strain evidence="1 2">BJGMM-B45</strain>
    </source>
</reference>
<dbReference type="AlphaFoldDB" id="W1NDD6"/>
<comment type="caution">
    <text evidence="1">The sequence shown here is derived from an EMBL/GenBank/DDBJ whole genome shotgun (WGS) entry which is preliminary data.</text>
</comment>
<dbReference type="SUPFAM" id="SSF102588">
    <property type="entry name" value="LmbE-like"/>
    <property type="match status" value="1"/>
</dbReference>
<dbReference type="EMBL" id="AVBC01000011">
    <property type="protein sequence ID" value="ERL53275.1"/>
    <property type="molecule type" value="Genomic_DNA"/>
</dbReference>
<evidence type="ECO:0000313" key="2">
    <source>
        <dbReference type="Proteomes" id="UP000019113"/>
    </source>
</evidence>
<dbReference type="Pfam" id="PF02585">
    <property type="entry name" value="PIG-L"/>
    <property type="match status" value="1"/>
</dbReference>
<protein>
    <recommendedName>
        <fullName evidence="3">GlcNAc-PI de-N-acetylase</fullName>
    </recommendedName>
</protein>
<sequence length="444" mass="49548">MPRHTDHRLPLEADLACPVRITPDGHLVIEDATYTRLINELPDLPGMTWMLQLNYRSTSRFKQPRITTFADGKERFTQYFEVNEAGERLLNLTGPFHPHSSRLEARHCSIGPQATLLGFTQPALDDGPLLIIAPHPDDAELAAFSLYQQYARDSWILTLTAGETLKRLDRQYLPGLDADTNQGSQRKGLIRAWNSATTPLLAGVPQQQLIMLGYYNDTLGRMLDSPDQAIPSLGGPDVAIAPFRQWNKAPLPSNKQRQQQNDITNCGQNLLQDMVATLDLIGPTTIVITHPDIDPHKDHRAAAAWLGKALQHSREQPKRILMYANHLKGCRDFPRGPAYAAAGIWPTTAQPHAELSTRLFSRYLPAETIRQKAVAMDTMHDLRGKARMEKSIKRKLSARLRDLPASAATPLGEHDYFTTHLKAHENFTAASAEAFVAHVEALQA</sequence>
<dbReference type="STRING" id="1178482.AR456_11375"/>
<accession>W1NDD6</accession>
<proteinExistence type="predicted"/>
<dbReference type="Proteomes" id="UP000019113">
    <property type="component" value="Unassembled WGS sequence"/>
</dbReference>
<evidence type="ECO:0008006" key="3">
    <source>
        <dbReference type="Google" id="ProtNLM"/>
    </source>
</evidence>
<dbReference type="InterPro" id="IPR003737">
    <property type="entry name" value="GlcNAc_PI_deacetylase-related"/>
</dbReference>
<dbReference type="eggNOG" id="COG2120">
    <property type="taxonomic scope" value="Bacteria"/>
</dbReference>
<dbReference type="OrthoDB" id="7007936at2"/>
<dbReference type="InterPro" id="IPR024078">
    <property type="entry name" value="LmbE-like_dom_sf"/>
</dbReference>
<name>W1NDD6_9GAMM</name>
<organism evidence="1 2">
    <name type="scientific">Halomonas huangheensis</name>
    <dbReference type="NCBI Taxonomy" id="1178482"/>
    <lineage>
        <taxon>Bacteria</taxon>
        <taxon>Pseudomonadati</taxon>
        <taxon>Pseudomonadota</taxon>
        <taxon>Gammaproteobacteria</taxon>
        <taxon>Oceanospirillales</taxon>
        <taxon>Halomonadaceae</taxon>
        <taxon>Halomonas</taxon>
    </lineage>
</organism>
<dbReference type="RefSeq" id="WP_021817261.1">
    <property type="nucleotide sequence ID" value="NZ_AVBC01000011.1"/>
</dbReference>